<evidence type="ECO:0000313" key="2">
    <source>
        <dbReference type="Proteomes" id="UP001061298"/>
    </source>
</evidence>
<dbReference type="Pfam" id="PF05096">
    <property type="entry name" value="Glu_cyclase_2"/>
    <property type="match status" value="1"/>
</dbReference>
<reference evidence="1" key="1">
    <citation type="submission" date="2022-10" db="EMBL/GenBank/DDBJ databases">
        <authorList>
            <person name="Mo P."/>
        </authorList>
    </citation>
    <scope>NUCLEOTIDE SEQUENCE</scope>
    <source>
        <strain evidence="1">HUAS 13-4</strain>
    </source>
</reference>
<organism evidence="1 2">
    <name type="scientific">Streptomyces cynarae</name>
    <dbReference type="NCBI Taxonomy" id="2981134"/>
    <lineage>
        <taxon>Bacteria</taxon>
        <taxon>Bacillati</taxon>
        <taxon>Actinomycetota</taxon>
        <taxon>Actinomycetes</taxon>
        <taxon>Kitasatosporales</taxon>
        <taxon>Streptomycetaceae</taxon>
        <taxon>Streptomyces</taxon>
    </lineage>
</organism>
<evidence type="ECO:0000313" key="1">
    <source>
        <dbReference type="EMBL" id="UXY21008.1"/>
    </source>
</evidence>
<dbReference type="RefSeq" id="WP_263231043.1">
    <property type="nucleotide sequence ID" value="NZ_CP106793.1"/>
</dbReference>
<gene>
    <name evidence="1" type="ORF">N8I84_21695</name>
</gene>
<keyword evidence="2" id="KW-1185">Reference proteome</keyword>
<dbReference type="InterPro" id="IPR011044">
    <property type="entry name" value="Quino_amine_DH_bsu"/>
</dbReference>
<accession>A0ABY6E518</accession>
<proteinExistence type="predicted"/>
<protein>
    <submittedName>
        <fullName evidence="1">Glutaminyl-peptide cyclotransferase</fullName>
    </submittedName>
</protein>
<dbReference type="PANTHER" id="PTHR31270">
    <property type="entry name" value="GLUTAMINYL-PEPTIDE CYCLOTRANSFERASE"/>
    <property type="match status" value="1"/>
</dbReference>
<sequence length="290" mass="30822">MSEPLRSAAAVALAGALVLASSATRAPARGGAPDDAAGSWAVRGRQASAHRTERLRVKVIETVLHDPKAYTEGLEMADATLYEGTGLSGRSSVRAGPPGTPPTVYAALPATLFGEGITLVGRTLWQLTWRNRIAVERDAATLRELRRVPYPDEGWGICLDRGRRRLVTSDGSARLTFRDPRTLAKTGEVTVTENGRPVAGLNELECVGTAVYANVFPTDRLVRLDAATGAVTAGIDASGLLRADERVPGSVLNGIAAVPGTDQFLITGKFWPKMFRVTFAPAQPVRPTAR</sequence>
<dbReference type="InterPro" id="IPR007788">
    <property type="entry name" value="QCT"/>
</dbReference>
<name>A0ABY6E518_9ACTN</name>
<dbReference type="SUPFAM" id="SSF50969">
    <property type="entry name" value="YVTN repeat-like/Quinoprotein amine dehydrogenase"/>
    <property type="match status" value="1"/>
</dbReference>
<dbReference type="Proteomes" id="UP001061298">
    <property type="component" value="Chromosome"/>
</dbReference>
<dbReference type="PANTHER" id="PTHR31270:SF1">
    <property type="entry name" value="GLUTAMINYL-PEPTIDE CYCLOTRANSFERASE"/>
    <property type="match status" value="1"/>
</dbReference>
<dbReference type="EMBL" id="CP106793">
    <property type="protein sequence ID" value="UXY21008.1"/>
    <property type="molecule type" value="Genomic_DNA"/>
</dbReference>